<dbReference type="Proteomes" id="UP000886998">
    <property type="component" value="Unassembled WGS sequence"/>
</dbReference>
<dbReference type="AlphaFoldDB" id="A0A8X7CQC6"/>
<evidence type="ECO:0000313" key="2">
    <source>
        <dbReference type="Proteomes" id="UP000886998"/>
    </source>
</evidence>
<organism evidence="1 2">
    <name type="scientific">Trichonephila inaurata madagascariensis</name>
    <dbReference type="NCBI Taxonomy" id="2747483"/>
    <lineage>
        <taxon>Eukaryota</taxon>
        <taxon>Metazoa</taxon>
        <taxon>Ecdysozoa</taxon>
        <taxon>Arthropoda</taxon>
        <taxon>Chelicerata</taxon>
        <taxon>Arachnida</taxon>
        <taxon>Araneae</taxon>
        <taxon>Araneomorphae</taxon>
        <taxon>Entelegynae</taxon>
        <taxon>Araneoidea</taxon>
        <taxon>Nephilidae</taxon>
        <taxon>Trichonephila</taxon>
        <taxon>Trichonephila inaurata</taxon>
    </lineage>
</organism>
<comment type="caution">
    <text evidence="1">The sequence shown here is derived from an EMBL/GenBank/DDBJ whole genome shotgun (WGS) entry which is preliminary data.</text>
</comment>
<reference evidence="1" key="1">
    <citation type="submission" date="2020-08" db="EMBL/GenBank/DDBJ databases">
        <title>Multicomponent nature underlies the extraordinary mechanical properties of spider dragline silk.</title>
        <authorList>
            <person name="Kono N."/>
            <person name="Nakamura H."/>
            <person name="Mori M."/>
            <person name="Yoshida Y."/>
            <person name="Ohtoshi R."/>
            <person name="Malay A.D."/>
            <person name="Moran D.A.P."/>
            <person name="Tomita M."/>
            <person name="Numata K."/>
            <person name="Arakawa K."/>
        </authorList>
    </citation>
    <scope>NUCLEOTIDE SEQUENCE</scope>
</reference>
<name>A0A8X7CQC6_9ARAC</name>
<protein>
    <submittedName>
        <fullName evidence="1">Uncharacterized protein</fullName>
    </submittedName>
</protein>
<keyword evidence="2" id="KW-1185">Reference proteome</keyword>
<sequence length="68" mass="7873">MSADTRQILVTRLSGDWMGASYTTFFSCPKEKKARTARVDYMNWNIHTAYLWAQNPKEEGQRSRKEGG</sequence>
<dbReference type="EMBL" id="BMAV01019462">
    <property type="protein sequence ID" value="GFY72472.1"/>
    <property type="molecule type" value="Genomic_DNA"/>
</dbReference>
<proteinExistence type="predicted"/>
<accession>A0A8X7CQC6</accession>
<gene>
    <name evidence="1" type="ORF">TNIN_254401</name>
</gene>
<evidence type="ECO:0000313" key="1">
    <source>
        <dbReference type="EMBL" id="GFY72472.1"/>
    </source>
</evidence>
<dbReference type="PROSITE" id="PS51257">
    <property type="entry name" value="PROKAR_LIPOPROTEIN"/>
    <property type="match status" value="1"/>
</dbReference>